<dbReference type="SMART" id="SM00129">
    <property type="entry name" value="KISc"/>
    <property type="match status" value="1"/>
</dbReference>
<feature type="region of interest" description="Disordered" evidence="3">
    <location>
        <begin position="1"/>
        <end position="61"/>
    </location>
</feature>
<accession>A0A2U1NBZ8</accession>
<dbReference type="PANTHER" id="PTHR47972">
    <property type="entry name" value="KINESIN-LIKE PROTEIN KLP-3"/>
    <property type="match status" value="1"/>
</dbReference>
<reference evidence="5 6" key="1">
    <citation type="journal article" date="2018" name="Mol. Plant">
        <title>The genome of Artemisia annua provides insight into the evolution of Asteraceae family and artemisinin biosynthesis.</title>
        <authorList>
            <person name="Shen Q."/>
            <person name="Zhang L."/>
            <person name="Liao Z."/>
            <person name="Wang S."/>
            <person name="Yan T."/>
            <person name="Shi P."/>
            <person name="Liu M."/>
            <person name="Fu X."/>
            <person name="Pan Q."/>
            <person name="Wang Y."/>
            <person name="Lv Z."/>
            <person name="Lu X."/>
            <person name="Zhang F."/>
            <person name="Jiang W."/>
            <person name="Ma Y."/>
            <person name="Chen M."/>
            <person name="Hao X."/>
            <person name="Li L."/>
            <person name="Tang Y."/>
            <person name="Lv G."/>
            <person name="Zhou Y."/>
            <person name="Sun X."/>
            <person name="Brodelius P.E."/>
            <person name="Rose J.K.C."/>
            <person name="Tang K."/>
        </authorList>
    </citation>
    <scope>NUCLEOTIDE SEQUENCE [LARGE SCALE GENOMIC DNA]</scope>
    <source>
        <strain evidence="6">cv. Huhao1</strain>
        <tissue evidence="5">Leaf</tissue>
    </source>
</reference>
<comment type="caution">
    <text evidence="5">The sequence shown here is derived from an EMBL/GenBank/DDBJ whole genome shotgun (WGS) entry which is preliminary data.</text>
</comment>
<feature type="domain" description="Kinesin motor" evidence="4">
    <location>
        <begin position="159"/>
        <end position="224"/>
    </location>
</feature>
<dbReference type="Proteomes" id="UP000245207">
    <property type="component" value="Unassembled WGS sequence"/>
</dbReference>
<evidence type="ECO:0000313" key="6">
    <source>
        <dbReference type="Proteomes" id="UP000245207"/>
    </source>
</evidence>
<proteinExistence type="inferred from homology"/>
<dbReference type="InterPro" id="IPR027640">
    <property type="entry name" value="Kinesin-like_fam"/>
</dbReference>
<gene>
    <name evidence="5" type="ORF">CTI12_AA120920</name>
</gene>
<dbReference type="GO" id="GO:0008017">
    <property type="term" value="F:microtubule binding"/>
    <property type="evidence" value="ECO:0007669"/>
    <property type="project" value="InterPro"/>
</dbReference>
<evidence type="ECO:0000256" key="3">
    <source>
        <dbReference type="SAM" id="MobiDB-lite"/>
    </source>
</evidence>
<dbReference type="GO" id="GO:0005524">
    <property type="term" value="F:ATP binding"/>
    <property type="evidence" value="ECO:0007669"/>
    <property type="project" value="InterPro"/>
</dbReference>
<dbReference type="PROSITE" id="PS50067">
    <property type="entry name" value="KINESIN_MOTOR_2"/>
    <property type="match status" value="1"/>
</dbReference>
<evidence type="ECO:0000256" key="2">
    <source>
        <dbReference type="PROSITE-ProRule" id="PRU00283"/>
    </source>
</evidence>
<dbReference type="STRING" id="35608.A0A2U1NBZ8"/>
<evidence type="ECO:0000259" key="4">
    <source>
        <dbReference type="PROSITE" id="PS50067"/>
    </source>
</evidence>
<dbReference type="PANTHER" id="PTHR47972:SF39">
    <property type="entry name" value="KINESIN-LIKE PROTEIN KIN-14I"/>
    <property type="match status" value="1"/>
</dbReference>
<dbReference type="GO" id="GO:0016702">
    <property type="term" value="F:oxidoreductase activity, acting on single donors with incorporation of molecular oxygen, incorporation of two atoms of oxygen"/>
    <property type="evidence" value="ECO:0007669"/>
    <property type="project" value="InterPro"/>
</dbReference>
<dbReference type="Gene3D" id="1.20.58.1980">
    <property type="match status" value="1"/>
</dbReference>
<dbReference type="EMBL" id="PKPP01003146">
    <property type="protein sequence ID" value="PWA71035.1"/>
    <property type="molecule type" value="Genomic_DNA"/>
</dbReference>
<sequence>MLPKSSMPLPESLPPQLELLPRMPTANEDPLEDLGSGDRMKRGVRRPKSNEDSIEGSWRKNQSVEGDVVPSRFTVLATCILSINVNESQMDMPNQKVKQVVLNETSMSMNLINVNESQMDMPNQKEILFTTADLGSKEVDMVSPILTLLQLLPATTIKALGDVISCLAQKNSHVPYRNNKLTQLLQDSLGGQAKALMFVHMSPELNVVGETLTTLKFAQRVVTIELVAAQAIEENKLFIIYYHDIYLPFLNQIAGGRKRKRFNAIRFKVLFKPQQVQVE</sequence>
<feature type="compositionally biased region" description="Low complexity" evidence="3">
    <location>
        <begin position="1"/>
        <end position="21"/>
    </location>
</feature>
<dbReference type="Pfam" id="PF00225">
    <property type="entry name" value="Kinesin"/>
    <property type="match status" value="1"/>
</dbReference>
<evidence type="ECO:0000256" key="1">
    <source>
        <dbReference type="ARBA" id="ARBA00023175"/>
    </source>
</evidence>
<dbReference type="GO" id="GO:0046872">
    <property type="term" value="F:metal ion binding"/>
    <property type="evidence" value="ECO:0007669"/>
    <property type="project" value="InterPro"/>
</dbReference>
<comment type="similarity">
    <text evidence="2">Belongs to the TRAFAC class myosin-kinesin ATPase superfamily. Kinesin family.</text>
</comment>
<keyword evidence="1" id="KW-0505">Motor protein</keyword>
<keyword evidence="6" id="KW-1185">Reference proteome</keyword>
<dbReference type="OrthoDB" id="3176171at2759"/>
<protein>
    <recommendedName>
        <fullName evidence="4">Kinesin motor domain-containing protein</fullName>
    </recommendedName>
</protein>
<dbReference type="GO" id="GO:0007018">
    <property type="term" value="P:microtubule-based movement"/>
    <property type="evidence" value="ECO:0007669"/>
    <property type="project" value="InterPro"/>
</dbReference>
<name>A0A2U1NBZ8_ARTAN</name>
<dbReference type="AlphaFoldDB" id="A0A2U1NBZ8"/>
<dbReference type="GO" id="GO:0003777">
    <property type="term" value="F:microtubule motor activity"/>
    <property type="evidence" value="ECO:0007669"/>
    <property type="project" value="InterPro"/>
</dbReference>
<dbReference type="Pfam" id="PF00305">
    <property type="entry name" value="Lipoxygenase"/>
    <property type="match status" value="1"/>
</dbReference>
<dbReference type="SUPFAM" id="SSF52540">
    <property type="entry name" value="P-loop containing nucleoside triphosphate hydrolases"/>
    <property type="match status" value="1"/>
</dbReference>
<dbReference type="InterPro" id="IPR001752">
    <property type="entry name" value="Kinesin_motor_dom"/>
</dbReference>
<dbReference type="InterPro" id="IPR013819">
    <property type="entry name" value="LipOase_C"/>
</dbReference>
<dbReference type="GO" id="GO:0015630">
    <property type="term" value="C:microtubule cytoskeleton"/>
    <property type="evidence" value="ECO:0007669"/>
    <property type="project" value="TreeGrafter"/>
</dbReference>
<evidence type="ECO:0000313" key="5">
    <source>
        <dbReference type="EMBL" id="PWA71035.1"/>
    </source>
</evidence>
<comment type="caution">
    <text evidence="2">Lacks conserved residue(s) required for the propagation of feature annotation.</text>
</comment>
<dbReference type="InterPro" id="IPR027417">
    <property type="entry name" value="P-loop_NTPase"/>
</dbReference>
<organism evidence="5 6">
    <name type="scientific">Artemisia annua</name>
    <name type="common">Sweet wormwood</name>
    <dbReference type="NCBI Taxonomy" id="35608"/>
    <lineage>
        <taxon>Eukaryota</taxon>
        <taxon>Viridiplantae</taxon>
        <taxon>Streptophyta</taxon>
        <taxon>Embryophyta</taxon>
        <taxon>Tracheophyta</taxon>
        <taxon>Spermatophyta</taxon>
        <taxon>Magnoliopsida</taxon>
        <taxon>eudicotyledons</taxon>
        <taxon>Gunneridae</taxon>
        <taxon>Pentapetalae</taxon>
        <taxon>asterids</taxon>
        <taxon>campanulids</taxon>
        <taxon>Asterales</taxon>
        <taxon>Asteraceae</taxon>
        <taxon>Asteroideae</taxon>
        <taxon>Anthemideae</taxon>
        <taxon>Artemisiinae</taxon>
        <taxon>Artemisia</taxon>
    </lineage>
</organism>